<dbReference type="AlphaFoldDB" id="A0A663EJ04"/>
<dbReference type="InterPro" id="IPR017452">
    <property type="entry name" value="GPCR_Rhodpsn_7TM"/>
</dbReference>
<dbReference type="GO" id="GO:0005886">
    <property type="term" value="C:plasma membrane"/>
    <property type="evidence" value="ECO:0007669"/>
    <property type="project" value="UniProtKB-SubCell"/>
</dbReference>
<dbReference type="Proteomes" id="UP000472275">
    <property type="component" value="Chromosome 10"/>
</dbReference>
<keyword evidence="4" id="KW-0716">Sensory transduction</keyword>
<keyword evidence="6" id="KW-0807">Transducer</keyword>
<evidence type="ECO:0000256" key="5">
    <source>
        <dbReference type="ARBA" id="ARBA00022989"/>
    </source>
</evidence>
<feature type="region of interest" description="Disordered" evidence="9">
    <location>
        <begin position="302"/>
        <end position="322"/>
    </location>
</feature>
<keyword evidence="5 10" id="KW-1133">Transmembrane helix</keyword>
<evidence type="ECO:0000259" key="11">
    <source>
        <dbReference type="PROSITE" id="PS50262"/>
    </source>
</evidence>
<dbReference type="Ensembl" id="ENSACCT00020012401.1">
    <property type="protein sequence ID" value="ENSACCP00020011864.1"/>
    <property type="gene ID" value="ENSACCG00020008183.1"/>
</dbReference>
<evidence type="ECO:0000256" key="4">
    <source>
        <dbReference type="ARBA" id="ARBA00022725"/>
    </source>
</evidence>
<evidence type="ECO:0000256" key="7">
    <source>
        <dbReference type="ARBA" id="ARBA00023136"/>
    </source>
</evidence>
<protein>
    <recommendedName>
        <fullName evidence="11">G-protein coupled receptors family 1 profile domain-containing protein</fullName>
    </recommendedName>
</protein>
<evidence type="ECO:0000256" key="3">
    <source>
        <dbReference type="ARBA" id="ARBA00022692"/>
    </source>
</evidence>
<keyword evidence="3 10" id="KW-0812">Transmembrane</keyword>
<evidence type="ECO:0000313" key="12">
    <source>
        <dbReference type="Ensembl" id="ENSACCP00020011864.1"/>
    </source>
</evidence>
<evidence type="ECO:0000256" key="6">
    <source>
        <dbReference type="ARBA" id="ARBA00023040"/>
    </source>
</evidence>
<organism evidence="12 13">
    <name type="scientific">Aquila chrysaetos chrysaetos</name>
    <dbReference type="NCBI Taxonomy" id="223781"/>
    <lineage>
        <taxon>Eukaryota</taxon>
        <taxon>Metazoa</taxon>
        <taxon>Chordata</taxon>
        <taxon>Craniata</taxon>
        <taxon>Vertebrata</taxon>
        <taxon>Euteleostomi</taxon>
        <taxon>Archelosauria</taxon>
        <taxon>Archosauria</taxon>
        <taxon>Dinosauria</taxon>
        <taxon>Saurischia</taxon>
        <taxon>Theropoda</taxon>
        <taxon>Coelurosauria</taxon>
        <taxon>Aves</taxon>
        <taxon>Neognathae</taxon>
        <taxon>Neoaves</taxon>
        <taxon>Telluraves</taxon>
        <taxon>Accipitrimorphae</taxon>
        <taxon>Accipitriformes</taxon>
        <taxon>Accipitridae</taxon>
        <taxon>Accipitrinae</taxon>
        <taxon>Aquila</taxon>
    </lineage>
</organism>
<reference evidence="12" key="1">
    <citation type="submission" date="2025-08" db="UniProtKB">
        <authorList>
            <consortium name="Ensembl"/>
        </authorList>
    </citation>
    <scope>IDENTIFICATION</scope>
</reference>
<dbReference type="Pfam" id="PF00001">
    <property type="entry name" value="7tm_1"/>
    <property type="match status" value="1"/>
</dbReference>
<dbReference type="PRINTS" id="PR00237">
    <property type="entry name" value="GPCRRHODOPSN"/>
</dbReference>
<keyword evidence="2" id="KW-1003">Cell membrane</keyword>
<dbReference type="InParanoid" id="A0A663EJ04"/>
<dbReference type="GO" id="GO:0004930">
    <property type="term" value="F:G protein-coupled receptor activity"/>
    <property type="evidence" value="ECO:0007669"/>
    <property type="project" value="UniProtKB-KW"/>
</dbReference>
<comment type="subcellular location">
    <subcellularLocation>
        <location evidence="1">Cell membrane</location>
        <topology evidence="1">Multi-pass membrane protein</topology>
    </subcellularLocation>
</comment>
<proteinExistence type="predicted"/>
<evidence type="ECO:0000313" key="13">
    <source>
        <dbReference type="Proteomes" id="UP000472275"/>
    </source>
</evidence>
<feature type="transmembrane region" description="Helical" evidence="10">
    <location>
        <begin position="64"/>
        <end position="88"/>
    </location>
</feature>
<gene>
    <name evidence="12" type="primary">LOC115347579</name>
</gene>
<evidence type="ECO:0000256" key="9">
    <source>
        <dbReference type="SAM" id="MobiDB-lite"/>
    </source>
</evidence>
<evidence type="ECO:0000256" key="1">
    <source>
        <dbReference type="ARBA" id="ARBA00004651"/>
    </source>
</evidence>
<dbReference type="PANTHER" id="PTHR26452">
    <property type="entry name" value="OLFACTORY RECEPTOR"/>
    <property type="match status" value="1"/>
</dbReference>
<reference evidence="12" key="2">
    <citation type="submission" date="2025-09" db="UniProtKB">
        <authorList>
            <consortium name="Ensembl"/>
        </authorList>
    </citation>
    <scope>IDENTIFICATION</scope>
</reference>
<evidence type="ECO:0000256" key="10">
    <source>
        <dbReference type="SAM" id="Phobius"/>
    </source>
</evidence>
<evidence type="ECO:0000256" key="8">
    <source>
        <dbReference type="ARBA" id="ARBA00023170"/>
    </source>
</evidence>
<keyword evidence="13" id="KW-1185">Reference proteome</keyword>
<feature type="domain" description="G-protein coupled receptors family 1 profile" evidence="11">
    <location>
        <begin position="78"/>
        <end position="174"/>
    </location>
</feature>
<keyword evidence="7 10" id="KW-0472">Membrane</keyword>
<sequence>MHFPTLLERQRRNAFPFLQVFLVANAGEEDKRCHVEKKGWNNETSQMEFLLLGFGNVLSLQTPLFLLTLMIYSVIVLGNILIVVLVVADRQLHTPTYFFLGNLSSLETCYSSAILPRLLASFLTGNGPISAHGWIAQLYPFGFCATTDCYLLAAMSHDRYLAICRPLLYASLMTCKLQVCGPKAIDHFFWDFTPLLELSCSDTRLAKPVTLLLSFLNVVFPFPFTPASCVCIVAAILRIPSSVGRRKAFSTGSSHLPVVTVFYGTLIVVYVLPRTALLRQLNKVLPFFFFFLRHLHAPGQSPHLQPAEQGGEGGPEENAQESPGLHPELLLPWWHRKKTLLAPLNGKALDTSWLLRSARR</sequence>
<dbReference type="SUPFAM" id="SSF81321">
    <property type="entry name" value="Family A G protein-coupled receptor-like"/>
    <property type="match status" value="1"/>
</dbReference>
<dbReference type="PROSITE" id="PS50262">
    <property type="entry name" value="G_PROTEIN_RECEP_F1_2"/>
    <property type="match status" value="1"/>
</dbReference>
<feature type="transmembrane region" description="Helical" evidence="10">
    <location>
        <begin position="211"/>
        <end position="236"/>
    </location>
</feature>
<dbReference type="FunFam" id="1.20.1070.10:FF:000410">
    <property type="entry name" value="Olfactory receptor 1348"/>
    <property type="match status" value="1"/>
</dbReference>
<evidence type="ECO:0000256" key="2">
    <source>
        <dbReference type="ARBA" id="ARBA00022475"/>
    </source>
</evidence>
<name>A0A663EJ04_AQUCH</name>
<keyword evidence="4" id="KW-0552">Olfaction</keyword>
<dbReference type="GO" id="GO:0007608">
    <property type="term" value="P:sensory perception of smell"/>
    <property type="evidence" value="ECO:0007669"/>
    <property type="project" value="UniProtKB-KW"/>
</dbReference>
<dbReference type="InterPro" id="IPR050516">
    <property type="entry name" value="Olfactory_GPCR"/>
</dbReference>
<feature type="transmembrane region" description="Helical" evidence="10">
    <location>
        <begin position="256"/>
        <end position="273"/>
    </location>
</feature>
<dbReference type="GeneTree" id="ENSGT01150000286948"/>
<dbReference type="Gene3D" id="1.20.1070.10">
    <property type="entry name" value="Rhodopsin 7-helix transmembrane proteins"/>
    <property type="match status" value="1"/>
</dbReference>
<dbReference type="InterPro" id="IPR000276">
    <property type="entry name" value="GPCR_Rhodpsn"/>
</dbReference>
<keyword evidence="6" id="KW-0297">G-protein coupled receptor</keyword>
<keyword evidence="8" id="KW-0675">Receptor</keyword>
<accession>A0A663EJ04</accession>